<evidence type="ECO:0000256" key="1">
    <source>
        <dbReference type="ARBA" id="ARBA00023015"/>
    </source>
</evidence>
<dbReference type="SUPFAM" id="SSF46689">
    <property type="entry name" value="Homeodomain-like"/>
    <property type="match status" value="2"/>
</dbReference>
<reference evidence="5 6" key="1">
    <citation type="submission" date="2019-12" db="EMBL/GenBank/DDBJ databases">
        <authorList>
            <person name="Huq M.A."/>
        </authorList>
    </citation>
    <scope>NUCLEOTIDE SEQUENCE [LARGE SCALE GENOMIC DNA]</scope>
    <source>
        <strain evidence="5 6">MAH-34</strain>
    </source>
</reference>
<organism evidence="5 6">
    <name type="scientific">Paenibacillus anseongense</name>
    <dbReference type="NCBI Taxonomy" id="2682845"/>
    <lineage>
        <taxon>Bacteria</taxon>
        <taxon>Bacillati</taxon>
        <taxon>Bacillota</taxon>
        <taxon>Bacilli</taxon>
        <taxon>Bacillales</taxon>
        <taxon>Paenibacillaceae</taxon>
        <taxon>Paenibacillus</taxon>
    </lineage>
</organism>
<dbReference type="Proteomes" id="UP000467637">
    <property type="component" value="Unassembled WGS sequence"/>
</dbReference>
<feature type="domain" description="HTH araC/xylS-type" evidence="4">
    <location>
        <begin position="171"/>
        <end position="269"/>
    </location>
</feature>
<evidence type="ECO:0000313" key="5">
    <source>
        <dbReference type="EMBL" id="MVQ38378.1"/>
    </source>
</evidence>
<dbReference type="SMART" id="SM00342">
    <property type="entry name" value="HTH_ARAC"/>
    <property type="match status" value="1"/>
</dbReference>
<dbReference type="InterPro" id="IPR020449">
    <property type="entry name" value="Tscrpt_reg_AraC-type_HTH"/>
</dbReference>
<dbReference type="RefSeq" id="WP_157323710.1">
    <property type="nucleotide sequence ID" value="NZ_WSEM01000023.1"/>
</dbReference>
<keyword evidence="2" id="KW-0238">DNA-binding</keyword>
<evidence type="ECO:0000256" key="2">
    <source>
        <dbReference type="ARBA" id="ARBA00023125"/>
    </source>
</evidence>
<dbReference type="InterPro" id="IPR018060">
    <property type="entry name" value="HTH_AraC"/>
</dbReference>
<evidence type="ECO:0000259" key="4">
    <source>
        <dbReference type="PROSITE" id="PS01124"/>
    </source>
</evidence>
<name>A0ABW9UGS7_9BACL</name>
<keyword evidence="3" id="KW-0804">Transcription</keyword>
<comment type="caution">
    <text evidence="5">The sequence shown here is derived from an EMBL/GenBank/DDBJ whole genome shotgun (WGS) entry which is preliminary data.</text>
</comment>
<evidence type="ECO:0000313" key="6">
    <source>
        <dbReference type="Proteomes" id="UP000467637"/>
    </source>
</evidence>
<dbReference type="PANTHER" id="PTHR43280">
    <property type="entry name" value="ARAC-FAMILY TRANSCRIPTIONAL REGULATOR"/>
    <property type="match status" value="1"/>
</dbReference>
<keyword evidence="6" id="KW-1185">Reference proteome</keyword>
<protein>
    <submittedName>
        <fullName evidence="5">AraC family transcriptional regulator</fullName>
    </submittedName>
</protein>
<dbReference type="Pfam" id="PF12833">
    <property type="entry name" value="HTH_18"/>
    <property type="match status" value="1"/>
</dbReference>
<keyword evidence="1" id="KW-0805">Transcription regulation</keyword>
<dbReference type="PROSITE" id="PS01124">
    <property type="entry name" value="HTH_ARAC_FAMILY_2"/>
    <property type="match status" value="1"/>
</dbReference>
<proteinExistence type="predicted"/>
<dbReference type="PANTHER" id="PTHR43280:SF29">
    <property type="entry name" value="ARAC-FAMILY TRANSCRIPTIONAL REGULATOR"/>
    <property type="match status" value="1"/>
</dbReference>
<gene>
    <name evidence="5" type="ORF">GON05_27500</name>
</gene>
<dbReference type="Gene3D" id="1.10.10.60">
    <property type="entry name" value="Homeodomain-like"/>
    <property type="match status" value="2"/>
</dbReference>
<sequence>MGNQYDVLAGFFLQVPIDIFGVFQTNLQHGRYQGHKAQPTTKGGVLIALKGEANFAYDGVSYLMSPGKAIIGGYNRHFEIAVNSSEFEYFLVHFLPVAPNEEKARLVREVHLLHIDMDAGLLQVMKQLKRYSTELGQIELLEKKTLFYQLVNKTLTYERYLQNRESHSMMEQTIEHIRQHYMEPITLEGLAEQHGMKGKYFSHLFQKYTGIGPIHYLIEYRMKVAYELLVTTPFAVRDIARNVGYPDAYYFSRLFKKHYGMSPTALKRGE</sequence>
<evidence type="ECO:0000256" key="3">
    <source>
        <dbReference type="ARBA" id="ARBA00023163"/>
    </source>
</evidence>
<accession>A0ABW9UGS7</accession>
<dbReference type="EMBL" id="WSEM01000023">
    <property type="protein sequence ID" value="MVQ38378.1"/>
    <property type="molecule type" value="Genomic_DNA"/>
</dbReference>
<dbReference type="PRINTS" id="PR00032">
    <property type="entry name" value="HTHARAC"/>
</dbReference>
<dbReference type="InterPro" id="IPR009057">
    <property type="entry name" value="Homeodomain-like_sf"/>
</dbReference>